<gene>
    <name evidence="3" type="ORF">PQR03_12310</name>
</gene>
<dbReference type="RefSeq" id="WP_408258832.1">
    <property type="nucleotide sequence ID" value="NZ_JAQQCK010000002.1"/>
</dbReference>
<feature type="domain" description="DUF305" evidence="2">
    <location>
        <begin position="43"/>
        <end position="133"/>
    </location>
</feature>
<evidence type="ECO:0000256" key="1">
    <source>
        <dbReference type="SAM" id="SignalP"/>
    </source>
</evidence>
<protein>
    <submittedName>
        <fullName evidence="3">DUF305 domain-containing protein</fullName>
    </submittedName>
</protein>
<accession>A0ABW9BFU4</accession>
<keyword evidence="1" id="KW-0732">Signal</keyword>
<dbReference type="InterPro" id="IPR012347">
    <property type="entry name" value="Ferritin-like"/>
</dbReference>
<dbReference type="Proteomes" id="UP001629274">
    <property type="component" value="Unassembled WGS sequence"/>
</dbReference>
<name>A0ABW9BFU4_9BURK</name>
<keyword evidence="4" id="KW-1185">Reference proteome</keyword>
<dbReference type="Gene3D" id="1.20.1260.10">
    <property type="match status" value="1"/>
</dbReference>
<dbReference type="PANTHER" id="PTHR36933">
    <property type="entry name" value="SLL0788 PROTEIN"/>
    <property type="match status" value="1"/>
</dbReference>
<proteinExistence type="predicted"/>
<sequence length="140" mass="15485">MKKLRAFRASRTFRTFRALCLFSGVAFVVATVPVHAQQPAAMPGMDMSKSADTGAGDATQAFKAADDKMMQDMSADYTGNADKDFVAHMIPHHQGAIEMAQVELKYGKDPELKRLARNIIKAQHDEIAFMKSWQAKHGVK</sequence>
<organism evidence="3 4">
    <name type="scientific">Paraburkholderia phytofirmans</name>
    <dbReference type="NCBI Taxonomy" id="261302"/>
    <lineage>
        <taxon>Bacteria</taxon>
        <taxon>Pseudomonadati</taxon>
        <taxon>Pseudomonadota</taxon>
        <taxon>Betaproteobacteria</taxon>
        <taxon>Burkholderiales</taxon>
        <taxon>Burkholderiaceae</taxon>
        <taxon>Paraburkholderia</taxon>
    </lineage>
</organism>
<reference evidence="3 4" key="1">
    <citation type="journal article" date="2024" name="Chem. Sci.">
        <title>Discovery of megapolipeptins by genome mining of a Burkholderiales bacteria collection.</title>
        <authorList>
            <person name="Paulo B.S."/>
            <person name="Recchia M.J.J."/>
            <person name="Lee S."/>
            <person name="Fergusson C.H."/>
            <person name="Romanowski S.B."/>
            <person name="Hernandez A."/>
            <person name="Krull N."/>
            <person name="Liu D.Y."/>
            <person name="Cavanagh H."/>
            <person name="Bos A."/>
            <person name="Gray C.A."/>
            <person name="Murphy B.T."/>
            <person name="Linington R.G."/>
            <person name="Eustaquio A.S."/>
        </authorList>
    </citation>
    <scope>NUCLEOTIDE SEQUENCE [LARGE SCALE GENOMIC DNA]</scope>
    <source>
        <strain evidence="3 4">RL17-351-BIE-A</strain>
    </source>
</reference>
<evidence type="ECO:0000313" key="4">
    <source>
        <dbReference type="Proteomes" id="UP001629274"/>
    </source>
</evidence>
<evidence type="ECO:0000259" key="2">
    <source>
        <dbReference type="Pfam" id="PF03713"/>
    </source>
</evidence>
<dbReference type="EMBL" id="JAQQDR010000004">
    <property type="protein sequence ID" value="MFM0238917.1"/>
    <property type="molecule type" value="Genomic_DNA"/>
</dbReference>
<evidence type="ECO:0000313" key="3">
    <source>
        <dbReference type="EMBL" id="MFM0238917.1"/>
    </source>
</evidence>
<dbReference type="InterPro" id="IPR005183">
    <property type="entry name" value="DUF305_CopM-like"/>
</dbReference>
<feature type="signal peptide" evidence="1">
    <location>
        <begin position="1"/>
        <end position="36"/>
    </location>
</feature>
<comment type="caution">
    <text evidence="3">The sequence shown here is derived from an EMBL/GenBank/DDBJ whole genome shotgun (WGS) entry which is preliminary data.</text>
</comment>
<feature type="chain" id="PRO_5045695788" evidence="1">
    <location>
        <begin position="37"/>
        <end position="140"/>
    </location>
</feature>
<dbReference type="Pfam" id="PF03713">
    <property type="entry name" value="DUF305"/>
    <property type="match status" value="1"/>
</dbReference>
<dbReference type="PANTHER" id="PTHR36933:SF1">
    <property type="entry name" value="SLL0788 PROTEIN"/>
    <property type="match status" value="1"/>
</dbReference>